<evidence type="ECO:0000256" key="2">
    <source>
        <dbReference type="PROSITE-ProRule" id="PRU00169"/>
    </source>
</evidence>
<dbReference type="SMART" id="SM00091">
    <property type="entry name" value="PAS"/>
    <property type="match status" value="2"/>
</dbReference>
<dbReference type="Proteomes" id="UP000593846">
    <property type="component" value="Chromosome"/>
</dbReference>
<dbReference type="CDD" id="cd00130">
    <property type="entry name" value="PAS"/>
    <property type="match status" value="2"/>
</dbReference>
<protein>
    <submittedName>
        <fullName evidence="8">PAS domain S-box protein</fullName>
    </submittedName>
</protein>
<evidence type="ECO:0000256" key="3">
    <source>
        <dbReference type="SAM" id="Coils"/>
    </source>
</evidence>
<dbReference type="AlphaFoldDB" id="A0A7S6RH24"/>
<dbReference type="InterPro" id="IPR003594">
    <property type="entry name" value="HATPase_dom"/>
</dbReference>
<gene>
    <name evidence="8" type="ORF">IM676_17915</name>
</gene>
<dbReference type="InterPro" id="IPR011006">
    <property type="entry name" value="CheY-like_superfamily"/>
</dbReference>
<dbReference type="SMART" id="SM00448">
    <property type="entry name" value="REC"/>
    <property type="match status" value="1"/>
</dbReference>
<dbReference type="SMART" id="SM00086">
    <property type="entry name" value="PAC"/>
    <property type="match status" value="2"/>
</dbReference>
<feature type="domain" description="Response regulatory" evidence="5">
    <location>
        <begin position="566"/>
        <end position="682"/>
    </location>
</feature>
<dbReference type="KEGG" id="aee:IM676_17915"/>
<keyword evidence="1" id="KW-0808">Transferase</keyword>
<dbReference type="Pfam" id="PF02518">
    <property type="entry name" value="HATPase_c"/>
    <property type="match status" value="1"/>
</dbReference>
<dbReference type="Gene3D" id="3.40.50.2300">
    <property type="match status" value="1"/>
</dbReference>
<evidence type="ECO:0000259" key="4">
    <source>
        <dbReference type="PROSITE" id="PS50109"/>
    </source>
</evidence>
<dbReference type="InterPro" id="IPR052155">
    <property type="entry name" value="Biofilm_reg_signaling"/>
</dbReference>
<evidence type="ECO:0000313" key="9">
    <source>
        <dbReference type="Proteomes" id="UP000593846"/>
    </source>
</evidence>
<feature type="domain" description="PAS" evidence="6">
    <location>
        <begin position="200"/>
        <end position="270"/>
    </location>
</feature>
<dbReference type="InterPro" id="IPR005467">
    <property type="entry name" value="His_kinase_dom"/>
</dbReference>
<dbReference type="InterPro" id="IPR013767">
    <property type="entry name" value="PAS_fold"/>
</dbReference>
<dbReference type="InterPro" id="IPR000014">
    <property type="entry name" value="PAS"/>
</dbReference>
<keyword evidence="9" id="KW-1185">Reference proteome</keyword>
<dbReference type="EMBL" id="CP063311">
    <property type="protein sequence ID" value="QOV24772.1"/>
    <property type="molecule type" value="Genomic_DNA"/>
</dbReference>
<name>A0A7S6RH24_9CYAN</name>
<dbReference type="CDD" id="cd00156">
    <property type="entry name" value="REC"/>
    <property type="match status" value="1"/>
</dbReference>
<dbReference type="Pfam" id="PF00072">
    <property type="entry name" value="Response_reg"/>
    <property type="match status" value="1"/>
</dbReference>
<dbReference type="Pfam" id="PF00989">
    <property type="entry name" value="PAS"/>
    <property type="match status" value="2"/>
</dbReference>
<feature type="domain" description="PAS" evidence="6">
    <location>
        <begin position="76"/>
        <end position="149"/>
    </location>
</feature>
<evidence type="ECO:0000259" key="7">
    <source>
        <dbReference type="PROSITE" id="PS50113"/>
    </source>
</evidence>
<dbReference type="PANTHER" id="PTHR44757">
    <property type="entry name" value="DIGUANYLATE CYCLASE DGCP"/>
    <property type="match status" value="1"/>
</dbReference>
<dbReference type="InterPro" id="IPR035965">
    <property type="entry name" value="PAS-like_dom_sf"/>
</dbReference>
<reference evidence="9" key="1">
    <citation type="submission" date="2020-10" db="EMBL/GenBank/DDBJ databases">
        <title>Genome-based taxonomic classification of the species Anabaenopsis elenkinii.</title>
        <authorList>
            <person name="Delbaje E."/>
            <person name="Andreote A.P.D."/>
            <person name="Pellegrinetti T.A."/>
            <person name="Cruz R.B."/>
            <person name="Branco L.H.Z."/>
            <person name="Fiore M.F."/>
        </authorList>
    </citation>
    <scope>NUCLEOTIDE SEQUENCE [LARGE SCALE GENOMIC DNA]</scope>
    <source>
        <strain evidence="9">CCIBt3563</strain>
    </source>
</reference>
<keyword evidence="2" id="KW-0597">Phosphoprotein</keyword>
<dbReference type="SUPFAM" id="SSF55874">
    <property type="entry name" value="ATPase domain of HSP90 chaperone/DNA topoisomerase II/histidine kinase"/>
    <property type="match status" value="1"/>
</dbReference>
<dbReference type="SUPFAM" id="SSF52172">
    <property type="entry name" value="CheY-like"/>
    <property type="match status" value="1"/>
</dbReference>
<accession>A0A7S6RH24</accession>
<dbReference type="InterPro" id="IPR000700">
    <property type="entry name" value="PAS-assoc_C"/>
</dbReference>
<feature type="domain" description="Histidine kinase" evidence="4">
    <location>
        <begin position="337"/>
        <end position="565"/>
    </location>
</feature>
<dbReference type="InterPro" id="IPR001610">
    <property type="entry name" value="PAC"/>
</dbReference>
<dbReference type="PROSITE" id="PS50113">
    <property type="entry name" value="PAC"/>
    <property type="match status" value="1"/>
</dbReference>
<dbReference type="PROSITE" id="PS50110">
    <property type="entry name" value="RESPONSE_REGULATORY"/>
    <property type="match status" value="1"/>
</dbReference>
<evidence type="ECO:0000256" key="1">
    <source>
        <dbReference type="ARBA" id="ARBA00022777"/>
    </source>
</evidence>
<feature type="domain" description="PAC" evidence="7">
    <location>
        <begin position="272"/>
        <end position="324"/>
    </location>
</feature>
<dbReference type="NCBIfam" id="TIGR00229">
    <property type="entry name" value="sensory_box"/>
    <property type="match status" value="2"/>
</dbReference>
<dbReference type="GO" id="GO:0000160">
    <property type="term" value="P:phosphorelay signal transduction system"/>
    <property type="evidence" value="ECO:0007669"/>
    <property type="project" value="InterPro"/>
</dbReference>
<proteinExistence type="predicted"/>
<keyword evidence="3" id="KW-0175">Coiled coil</keyword>
<dbReference type="SUPFAM" id="SSF55785">
    <property type="entry name" value="PYP-like sensor domain (PAS domain)"/>
    <property type="match status" value="2"/>
</dbReference>
<dbReference type="PANTHER" id="PTHR44757:SF2">
    <property type="entry name" value="BIOFILM ARCHITECTURE MAINTENANCE PROTEIN MBAA"/>
    <property type="match status" value="1"/>
</dbReference>
<dbReference type="PROSITE" id="PS50112">
    <property type="entry name" value="PAS"/>
    <property type="match status" value="2"/>
</dbReference>
<dbReference type="InterPro" id="IPR036890">
    <property type="entry name" value="HATPase_C_sf"/>
</dbReference>
<dbReference type="Gene3D" id="3.30.450.20">
    <property type="entry name" value="PAS domain"/>
    <property type="match status" value="2"/>
</dbReference>
<evidence type="ECO:0000313" key="8">
    <source>
        <dbReference type="EMBL" id="QOV24772.1"/>
    </source>
</evidence>
<dbReference type="InterPro" id="IPR001789">
    <property type="entry name" value="Sig_transdc_resp-reg_receiver"/>
</dbReference>
<dbReference type="Gene3D" id="3.30.565.10">
    <property type="entry name" value="Histidine kinase-like ATPase, C-terminal domain"/>
    <property type="match status" value="1"/>
</dbReference>
<dbReference type="GO" id="GO:0006355">
    <property type="term" value="P:regulation of DNA-templated transcription"/>
    <property type="evidence" value="ECO:0007669"/>
    <property type="project" value="InterPro"/>
</dbReference>
<evidence type="ECO:0000259" key="6">
    <source>
        <dbReference type="PROSITE" id="PS50112"/>
    </source>
</evidence>
<evidence type="ECO:0000259" key="5">
    <source>
        <dbReference type="PROSITE" id="PS50110"/>
    </source>
</evidence>
<feature type="modified residue" description="4-aspartylphosphate" evidence="2">
    <location>
        <position position="617"/>
    </location>
</feature>
<dbReference type="GO" id="GO:0016301">
    <property type="term" value="F:kinase activity"/>
    <property type="evidence" value="ECO:0007669"/>
    <property type="project" value="UniProtKB-KW"/>
</dbReference>
<organism evidence="8 9">
    <name type="scientific">Anabaenopsis elenkinii CCIBt3563</name>
    <dbReference type="NCBI Taxonomy" id="2779889"/>
    <lineage>
        <taxon>Bacteria</taxon>
        <taxon>Bacillati</taxon>
        <taxon>Cyanobacteriota</taxon>
        <taxon>Cyanophyceae</taxon>
        <taxon>Nostocales</taxon>
        <taxon>Nodulariaceae</taxon>
        <taxon>Anabaenopsis</taxon>
    </lineage>
</organism>
<sequence>MMIKNLEQAIAGAYQRLENLSLRAGEIRPEDNSTTAVLEEAIGETAISLEELEVLAEELTQQNQELVATRHLLEVKRQCYQDLFNFAPDGYLLTDVNGVIQEANYAAAQLLHVRQSYLIGKPLAVFLHQTELPKFYQIIGQLRQQTEKHTQQLRIFHQEGKIDFVAEFTLGVAQDYSQAKIKGLRWLFRDISDRLQAEEKIRQQVALLDMTTDAILIRDLHNEILYWNQGAANIYGWRAEEVIGKNTWEILSAEASPQLLEALETVLKDGSWCGELRTLTRKGKKIIVNSRWTLMYSPTGLPQSIMSVDTDITDKKQLEIELLRTQRLSTLGTLTHAIADDLHNIFAPMIIVAELLPLQHPELNQSSLEMLKLLASNSKLGMNLVQQIQSFTSHIQPQGSIASVSHLIQEVEQTIKSISPKPIDIHIDIPIDLTVLGDQTELHELLVKLLVNVCDAIPEGSQVRISAQTALMDDSHVKTHRGDKVGFYIVITVTHTGATIHPQIIDEIFTPFTSQPWGKNSTIGRLVTVSTQVGVGSELRIYIPCIKIYNLPRGKQGKLPIGNQELILVVDQETAITQITKTTLEIHNYRVLIATSGIEALALYTQHHQDIKLVLIDMMIPLITGENTIHTLQIINPEVHIIAMSQLATVEALTRTDITGIRGFLAKPFTAEQLLNVIHDALVSSISSP</sequence>
<dbReference type="PROSITE" id="PS50109">
    <property type="entry name" value="HIS_KIN"/>
    <property type="match status" value="1"/>
</dbReference>
<keyword evidence="1" id="KW-0418">Kinase</keyword>
<feature type="coiled-coil region" evidence="3">
    <location>
        <begin position="3"/>
        <end position="76"/>
    </location>
</feature>